<evidence type="ECO:0000313" key="3">
    <source>
        <dbReference type="Proteomes" id="UP000002424"/>
    </source>
</evidence>
<name>C1DQG5_AZOVD</name>
<keyword evidence="3" id="KW-1185">Reference proteome</keyword>
<sequence length="39" mass="4193">MDSHGGRRSFRMPDVERASPAARAPAKTRGILGAVEVLE</sequence>
<dbReference type="HOGENOM" id="CLU_3304052_0_0_6"/>
<evidence type="ECO:0000256" key="1">
    <source>
        <dbReference type="SAM" id="MobiDB-lite"/>
    </source>
</evidence>
<feature type="region of interest" description="Disordered" evidence="1">
    <location>
        <begin position="1"/>
        <end position="27"/>
    </location>
</feature>
<gene>
    <name evidence="2" type="ordered locus">Avin_34520</name>
</gene>
<dbReference type="Proteomes" id="UP000002424">
    <property type="component" value="Chromosome"/>
</dbReference>
<reference evidence="2 3" key="1">
    <citation type="journal article" date="2009" name="J. Bacteriol.">
        <title>Genome sequence of Azotobacter vinelandii, an obligate aerobe specialized to support diverse anaerobic metabolic processes.</title>
        <authorList>
            <person name="Setubal J.C."/>
            <person name="dos Santos P."/>
            <person name="Goldman B.S."/>
            <person name="Ertesvag H."/>
            <person name="Espin G."/>
            <person name="Rubio L.M."/>
            <person name="Valla S."/>
            <person name="Almeida N.F."/>
            <person name="Balasubramanian D."/>
            <person name="Cromes L."/>
            <person name="Curatti L."/>
            <person name="Du Z."/>
            <person name="Godsy E."/>
            <person name="Goodner B."/>
            <person name="Hellner-Burris K."/>
            <person name="Hernandez J.A."/>
            <person name="Houmiel K."/>
            <person name="Imperial J."/>
            <person name="Kennedy C."/>
            <person name="Larson T.J."/>
            <person name="Latreille P."/>
            <person name="Ligon L.S."/>
            <person name="Lu J."/>
            <person name="Maerk M."/>
            <person name="Miller N.M."/>
            <person name="Norton S."/>
            <person name="O'Carroll I.P."/>
            <person name="Paulsen I."/>
            <person name="Raulfs E.C."/>
            <person name="Roemer R."/>
            <person name="Rosser J."/>
            <person name="Segura D."/>
            <person name="Slater S."/>
            <person name="Stricklin S.L."/>
            <person name="Studholme D.J."/>
            <person name="Sun J."/>
            <person name="Viana C.J."/>
            <person name="Wallin E."/>
            <person name="Wang B."/>
            <person name="Wheeler C."/>
            <person name="Zhu H."/>
            <person name="Dean D.R."/>
            <person name="Dixon R."/>
            <person name="Wood D."/>
        </authorList>
    </citation>
    <scope>NUCLEOTIDE SEQUENCE [LARGE SCALE GENOMIC DNA]</scope>
    <source>
        <strain evidence="3">DJ / ATCC BAA-1303</strain>
    </source>
</reference>
<dbReference type="EnsemblBacteria" id="ACO79601">
    <property type="protein sequence ID" value="ACO79601"/>
    <property type="gene ID" value="Avin_34520"/>
</dbReference>
<proteinExistence type="predicted"/>
<feature type="compositionally biased region" description="Basic and acidic residues" evidence="1">
    <location>
        <begin position="1"/>
        <end position="17"/>
    </location>
</feature>
<dbReference type="EMBL" id="CP001157">
    <property type="protein sequence ID" value="ACO79601.1"/>
    <property type="molecule type" value="Genomic_DNA"/>
</dbReference>
<dbReference type="AlphaFoldDB" id="C1DQG5"/>
<accession>C1DQG5</accession>
<protein>
    <submittedName>
        <fullName evidence="2">Uncharacterized protein</fullName>
    </submittedName>
</protein>
<dbReference type="KEGG" id="avn:Avin_34520"/>
<evidence type="ECO:0000313" key="2">
    <source>
        <dbReference type="EMBL" id="ACO79601.1"/>
    </source>
</evidence>
<organism evidence="2 3">
    <name type="scientific">Azotobacter vinelandii (strain DJ / ATCC BAA-1303)</name>
    <dbReference type="NCBI Taxonomy" id="322710"/>
    <lineage>
        <taxon>Bacteria</taxon>
        <taxon>Pseudomonadati</taxon>
        <taxon>Pseudomonadota</taxon>
        <taxon>Gammaproteobacteria</taxon>
        <taxon>Pseudomonadales</taxon>
        <taxon>Pseudomonadaceae</taxon>
        <taxon>Azotobacter</taxon>
    </lineage>
</organism>